<accession>A0A484IEQ8</accession>
<reference evidence="1 2" key="1">
    <citation type="submission" date="2019-02" db="EMBL/GenBank/DDBJ databases">
        <authorList>
            <person name="Lehtovirta-Morley E L."/>
        </authorList>
    </citation>
    <scope>NUCLEOTIDE SEQUENCE [LARGE SCALE GENOMIC DNA]</scope>
    <source>
        <strain evidence="1">NFRAN1</strain>
    </source>
</reference>
<evidence type="ECO:0000313" key="2">
    <source>
        <dbReference type="Proteomes" id="UP000294299"/>
    </source>
</evidence>
<keyword evidence="2" id="KW-1185">Reference proteome</keyword>
<dbReference type="Proteomes" id="UP000294299">
    <property type="component" value="Chromosome NFRAN"/>
</dbReference>
<name>A0A484IEQ8_9ARCH</name>
<dbReference type="EMBL" id="LR216287">
    <property type="protein sequence ID" value="VFJ13454.1"/>
    <property type="molecule type" value="Genomic_DNA"/>
</dbReference>
<dbReference type="AlphaFoldDB" id="A0A484IEQ8"/>
<sequence length="52" mass="5980">MRLLYRLRLEWKIDELDYSYIVAENTVKTGTFQLPLGDGGGLSRNDTSDTTR</sequence>
<gene>
    <name evidence="1" type="ORF">NFRAN_1132</name>
</gene>
<dbReference type="KEGG" id="nfn:NFRAN_1132"/>
<protein>
    <submittedName>
        <fullName evidence="1">Uncharacterized protein</fullName>
    </submittedName>
</protein>
<proteinExistence type="predicted"/>
<evidence type="ECO:0000313" key="1">
    <source>
        <dbReference type="EMBL" id="VFJ13454.1"/>
    </source>
</evidence>
<organism evidence="1 2">
    <name type="scientific">Candidatus Nitrosocosmicus franklandianus</name>
    <dbReference type="NCBI Taxonomy" id="1798806"/>
    <lineage>
        <taxon>Archaea</taxon>
        <taxon>Nitrososphaerota</taxon>
        <taxon>Nitrososphaeria</taxon>
        <taxon>Nitrososphaerales</taxon>
        <taxon>Nitrososphaeraceae</taxon>
        <taxon>Candidatus Nitrosocosmicus</taxon>
    </lineage>
</organism>